<protein>
    <submittedName>
        <fullName evidence="2">Uncharacterized protein</fullName>
    </submittedName>
</protein>
<feature type="compositionally biased region" description="Basic and acidic residues" evidence="1">
    <location>
        <begin position="1"/>
        <end position="14"/>
    </location>
</feature>
<reference evidence="2" key="1">
    <citation type="submission" date="2020-02" db="EMBL/GenBank/DDBJ databases">
        <authorList>
            <person name="Meier V. D."/>
        </authorList>
    </citation>
    <scope>NUCLEOTIDE SEQUENCE</scope>
    <source>
        <strain evidence="2">AVDCRST_MAG06</strain>
    </source>
</reference>
<feature type="compositionally biased region" description="Basic residues" evidence="1">
    <location>
        <begin position="15"/>
        <end position="30"/>
    </location>
</feature>
<accession>A0A6J4N7I6</accession>
<feature type="region of interest" description="Disordered" evidence="1">
    <location>
        <begin position="63"/>
        <end position="149"/>
    </location>
</feature>
<feature type="non-terminal residue" evidence="2">
    <location>
        <position position="149"/>
    </location>
</feature>
<gene>
    <name evidence="2" type="ORF">AVDCRST_MAG06-654</name>
</gene>
<name>A0A6J4N7I6_9ACTN</name>
<feature type="region of interest" description="Disordered" evidence="1">
    <location>
        <begin position="1"/>
        <end position="50"/>
    </location>
</feature>
<feature type="non-terminal residue" evidence="2">
    <location>
        <position position="1"/>
    </location>
</feature>
<proteinExistence type="predicted"/>
<dbReference type="AlphaFoldDB" id="A0A6J4N7I6"/>
<evidence type="ECO:0000256" key="1">
    <source>
        <dbReference type="SAM" id="MobiDB-lite"/>
    </source>
</evidence>
<organism evidence="2">
    <name type="scientific">uncultured Nocardioides sp</name>
    <dbReference type="NCBI Taxonomy" id="198441"/>
    <lineage>
        <taxon>Bacteria</taxon>
        <taxon>Bacillati</taxon>
        <taxon>Actinomycetota</taxon>
        <taxon>Actinomycetes</taxon>
        <taxon>Propionibacteriales</taxon>
        <taxon>Nocardioidaceae</taxon>
        <taxon>Nocardioides</taxon>
        <taxon>environmental samples</taxon>
    </lineage>
</organism>
<feature type="compositionally biased region" description="Low complexity" evidence="1">
    <location>
        <begin position="103"/>
        <end position="115"/>
    </location>
</feature>
<sequence length="149" mass="15882">ERRDDGHPRLDRRPTPRRGAHGRRHGRLRARGAGPRPGGPAGCDSRGGRLPLRRPAVVTVLQGAPARPPLADAGLHATRRGGPLRSRLPLAQRGRALGRRGAGHAAARASRAGPAPRRRAQRRPGGRLAGGRRRGAAHLGRRALRQGRA</sequence>
<dbReference type="EMBL" id="CADCUP010000046">
    <property type="protein sequence ID" value="CAA9378159.1"/>
    <property type="molecule type" value="Genomic_DNA"/>
</dbReference>
<feature type="compositionally biased region" description="Low complexity" evidence="1">
    <location>
        <begin position="80"/>
        <end position="95"/>
    </location>
</feature>
<evidence type="ECO:0000313" key="2">
    <source>
        <dbReference type="EMBL" id="CAA9378159.1"/>
    </source>
</evidence>
<feature type="compositionally biased region" description="Basic residues" evidence="1">
    <location>
        <begin position="116"/>
        <end position="149"/>
    </location>
</feature>